<accession>A0ABY1PGD2</accession>
<evidence type="ECO:0000313" key="1">
    <source>
        <dbReference type="EMBL" id="SMP33772.1"/>
    </source>
</evidence>
<evidence type="ECO:0000313" key="2">
    <source>
        <dbReference type="Proteomes" id="UP001157915"/>
    </source>
</evidence>
<evidence type="ECO:0008006" key="3">
    <source>
        <dbReference type="Google" id="ProtNLM"/>
    </source>
</evidence>
<gene>
    <name evidence="1" type="ORF">SAMN06265367_1091</name>
</gene>
<reference evidence="1 2" key="1">
    <citation type="submission" date="2017-05" db="EMBL/GenBank/DDBJ databases">
        <authorList>
            <person name="Varghese N."/>
            <person name="Submissions S."/>
        </authorList>
    </citation>
    <scope>NUCLEOTIDE SEQUENCE [LARGE SCALE GENOMIC DNA]</scope>
    <source>
        <strain evidence="1 2">DSM 15360</strain>
    </source>
</reference>
<organism evidence="1 2">
    <name type="scientific">Algoriphagus winogradskyi</name>
    <dbReference type="NCBI Taxonomy" id="237017"/>
    <lineage>
        <taxon>Bacteria</taxon>
        <taxon>Pseudomonadati</taxon>
        <taxon>Bacteroidota</taxon>
        <taxon>Cytophagia</taxon>
        <taxon>Cytophagales</taxon>
        <taxon>Cyclobacteriaceae</taxon>
        <taxon>Algoriphagus</taxon>
    </lineage>
</organism>
<protein>
    <recommendedName>
        <fullName evidence="3">Lipocalin-like domain-containing protein</fullName>
    </recommendedName>
</protein>
<sequence>MIKLLIYIIPILLIDPSYLLGKWKLTKSEAHLNLIVSEAFLAGTKEQQDKLSKINNLYLNNATYTFKEDSIFWTDVSPSKEVVIEKYGKYILKKDTLFVFDGEKFKTYKFLLKEINSNEMEMRIIFSNGDIARSASYFIRQ</sequence>
<keyword evidence="2" id="KW-1185">Reference proteome</keyword>
<name>A0ABY1PGD2_9BACT</name>
<proteinExistence type="predicted"/>
<dbReference type="RefSeq" id="WP_283414461.1">
    <property type="nucleotide sequence ID" value="NZ_FXUA01000009.1"/>
</dbReference>
<comment type="caution">
    <text evidence="1">The sequence shown here is derived from an EMBL/GenBank/DDBJ whole genome shotgun (WGS) entry which is preliminary data.</text>
</comment>
<dbReference type="EMBL" id="FXUA01000009">
    <property type="protein sequence ID" value="SMP33772.1"/>
    <property type="molecule type" value="Genomic_DNA"/>
</dbReference>
<dbReference type="Proteomes" id="UP001157915">
    <property type="component" value="Unassembled WGS sequence"/>
</dbReference>